<dbReference type="EMBL" id="AJWJ01000817">
    <property type="protein sequence ID" value="KAF2068862.1"/>
    <property type="molecule type" value="Genomic_DNA"/>
</dbReference>
<dbReference type="InterPro" id="IPR013783">
    <property type="entry name" value="Ig-like_fold"/>
</dbReference>
<comment type="caution">
    <text evidence="5">The sequence shown here is derived from an EMBL/GenBank/DDBJ whole genome shotgun (WGS) entry which is preliminary data.</text>
</comment>
<dbReference type="Pfam" id="PF22933">
    <property type="entry name" value="ComC_SSD"/>
    <property type="match status" value="1"/>
</dbReference>
<dbReference type="AlphaFoldDB" id="A0A8J4PJS4"/>
<evidence type="ECO:0000256" key="2">
    <source>
        <dbReference type="SAM" id="Phobius"/>
    </source>
</evidence>
<feature type="chain" id="PRO_5035223391" description="EGF-like domain-containing protein" evidence="3">
    <location>
        <begin position="23"/>
        <end position="865"/>
    </location>
</feature>
<feature type="transmembrane region" description="Helical" evidence="2">
    <location>
        <begin position="822"/>
        <end position="845"/>
    </location>
</feature>
<keyword evidence="2" id="KW-0812">Transmembrane</keyword>
<proteinExistence type="predicted"/>
<reference evidence="5" key="1">
    <citation type="submission" date="2020-01" db="EMBL/GenBank/DDBJ databases">
        <title>Development of genomics and gene disruption for Polysphondylium violaceum indicates a role for the polyketide synthase stlB in stalk morphogenesis.</title>
        <authorList>
            <person name="Narita B."/>
            <person name="Kawabe Y."/>
            <person name="Kin K."/>
            <person name="Saito T."/>
            <person name="Gibbs R."/>
            <person name="Kuspa A."/>
            <person name="Muzny D."/>
            <person name="Queller D."/>
            <person name="Richards S."/>
            <person name="Strassman J."/>
            <person name="Sucgang R."/>
            <person name="Worley K."/>
            <person name="Schaap P."/>
        </authorList>
    </citation>
    <scope>NUCLEOTIDE SEQUENCE</scope>
    <source>
        <strain evidence="5">QSvi11</strain>
    </source>
</reference>
<sequence>MKRALLLFLIFLLSLSINVISCAPIITQIIPIFGILGEITLYGSGFGVSGGPPISVSTSNNFNYNVIQRSDTRLICTPQTGRLPPSLLEFSATVDGLQSNSVEYSLINSNQSLSVQKNDILYLNGQFGSLKYRDKINITDYTRTFFTPMNYINDSFISFKLDYLFASIKQFSFFDQVSNTIAYSIQYPFSPTILSSTFNDTDLNVVGYYFSKYTSISPDLCGPTTFYSETHISCKASDVLLGKNSPFEIVYKTATDIPTLITTSFTPLLSFINIGSGNTNLLFQQSSFNTSLGNVVLKGLSLNPILVNSISSSIVSFSYPIDAQCAYVFVSSNNNRISNNLLYCPPPKLDKATYTITSQGVVFNLQGSFINPKMYSSTTPAVNYDLIYNDGTTLGCTLEGTQYSNTNVSCLASVSSKSLVAIRASDISGQSSRLELNNSPSIVSATSTKQGVPGKVTIIGNNFKSGVYVSIGNSECTDPIVSQDSKQIICLFQSNVVVNNTNTALDVLVRIDAVFFTTKPVFLYTKSDKTCPIGRDGLECSGHGICNQQQSICDCDKGWELFDCSFKYIDDNSGSSSSEIPNIPEPNVNPNDTSSTIITPSGTTFDIGILLINELDNNNNLLHSFNVGNIQWNNITKQDNIYMYTTTLPNTKSILNVQLTINTLDERVYFNFAGDIIPILPKSIKYQVELQNYTFASSLNTMEFIFKSGIIDKDECIYNESNTTQSSGDSIRSIQMTLNGETLIGTFSDRIILDDRPSYNKVDQLTDDQITKYQLNRQSLYISITSNSFKQNVVVDPNFGVLVSSKPDPDACKKESSKFQSWKIGVIVAACVVGVALVITTVMLVQKNRVRAKFEAKLKKIDNNQ</sequence>
<gene>
    <name evidence="5" type="ORF">CYY_009815</name>
</gene>
<accession>A0A8J4PJS4</accession>
<dbReference type="PROSITE" id="PS01186">
    <property type="entry name" value="EGF_2"/>
    <property type="match status" value="1"/>
</dbReference>
<dbReference type="InterPro" id="IPR000742">
    <property type="entry name" value="EGF"/>
</dbReference>
<evidence type="ECO:0000313" key="5">
    <source>
        <dbReference type="EMBL" id="KAF2068862.1"/>
    </source>
</evidence>
<dbReference type="PANTHER" id="PTHR31378">
    <property type="entry name" value="EGF-LIKE DOMAIN-CONTAINING PROTEIN-RELATED-RELATED"/>
    <property type="match status" value="1"/>
</dbReference>
<keyword evidence="2" id="KW-0472">Membrane</keyword>
<evidence type="ECO:0000256" key="3">
    <source>
        <dbReference type="SAM" id="SignalP"/>
    </source>
</evidence>
<keyword evidence="2" id="KW-1133">Transmembrane helix</keyword>
<organism evidence="5 6">
    <name type="scientific">Polysphondylium violaceum</name>
    <dbReference type="NCBI Taxonomy" id="133409"/>
    <lineage>
        <taxon>Eukaryota</taxon>
        <taxon>Amoebozoa</taxon>
        <taxon>Evosea</taxon>
        <taxon>Eumycetozoa</taxon>
        <taxon>Dictyostelia</taxon>
        <taxon>Dictyosteliales</taxon>
        <taxon>Dictyosteliaceae</taxon>
        <taxon>Polysphondylium</taxon>
    </lineage>
</organism>
<keyword evidence="3" id="KW-0732">Signal</keyword>
<feature type="region of interest" description="Disordered" evidence="1">
    <location>
        <begin position="574"/>
        <end position="593"/>
    </location>
</feature>
<dbReference type="InterPro" id="IPR014756">
    <property type="entry name" value="Ig_E-set"/>
</dbReference>
<dbReference type="Proteomes" id="UP000695562">
    <property type="component" value="Unassembled WGS sequence"/>
</dbReference>
<evidence type="ECO:0000313" key="6">
    <source>
        <dbReference type="Proteomes" id="UP000695562"/>
    </source>
</evidence>
<dbReference type="InterPro" id="IPR054484">
    <property type="entry name" value="ComC_SSD"/>
</dbReference>
<feature type="signal peptide" evidence="3">
    <location>
        <begin position="1"/>
        <end position="22"/>
    </location>
</feature>
<feature type="domain" description="EGF-like" evidence="4">
    <location>
        <begin position="553"/>
        <end position="564"/>
    </location>
</feature>
<evidence type="ECO:0000259" key="4">
    <source>
        <dbReference type="PROSITE" id="PS01186"/>
    </source>
</evidence>
<name>A0A8J4PJS4_9MYCE</name>
<keyword evidence="6" id="KW-1185">Reference proteome</keyword>
<dbReference type="Gene3D" id="2.60.40.10">
    <property type="entry name" value="Immunoglobulins"/>
    <property type="match status" value="1"/>
</dbReference>
<dbReference type="OrthoDB" id="410592at2759"/>
<evidence type="ECO:0000256" key="1">
    <source>
        <dbReference type="SAM" id="MobiDB-lite"/>
    </source>
</evidence>
<dbReference type="SUPFAM" id="SSF81296">
    <property type="entry name" value="E set domains"/>
    <property type="match status" value="2"/>
</dbReference>
<dbReference type="CDD" id="cd00102">
    <property type="entry name" value="IPT"/>
    <property type="match status" value="1"/>
</dbReference>
<protein>
    <recommendedName>
        <fullName evidence="4">EGF-like domain-containing protein</fullName>
    </recommendedName>
</protein>
<dbReference type="PANTHER" id="PTHR31378:SF5">
    <property type="entry name" value="EGF-LIKE DOMAIN-CONTAINING PROTEIN"/>
    <property type="match status" value="1"/>
</dbReference>